<dbReference type="InterPro" id="IPR029069">
    <property type="entry name" value="HotDog_dom_sf"/>
</dbReference>
<dbReference type="RefSeq" id="WP_021919377.1">
    <property type="nucleotide sequence ID" value="NZ_CAKXKJ010000017.1"/>
</dbReference>
<organism evidence="3 4">
    <name type="scientific">Evtepia gabavorous</name>
    <dbReference type="NCBI Taxonomy" id="2211183"/>
    <lineage>
        <taxon>Bacteria</taxon>
        <taxon>Bacillati</taxon>
        <taxon>Bacillota</taxon>
        <taxon>Clostridia</taxon>
        <taxon>Eubacteriales</taxon>
        <taxon>Evtepia</taxon>
    </lineage>
</organism>
<dbReference type="Proteomes" id="UP000260649">
    <property type="component" value="Unassembled WGS sequence"/>
</dbReference>
<sequence length="140" mass="16056">MNAYRHTVQYYETDRMGIVHHSNYIRWMEEARVDYLAQLGWGLERLEAMGSVSPATYLDAKYKQTTTFPDVISIQVTLTQFTGVRLRLHYVMTKEGGPVVFEGNSEHCFQDQQGHILRLRKAFPAFAQALDQQLAAGQEA</sequence>
<comment type="caution">
    <text evidence="3">The sequence shown here is derived from an EMBL/GenBank/DDBJ whole genome shotgun (WGS) entry which is preliminary data.</text>
</comment>
<reference evidence="3 4" key="1">
    <citation type="submission" date="2018-07" db="EMBL/GenBank/DDBJ databases">
        <title>GABA Modulating Bacteria of the Human Gut Microbiota.</title>
        <authorList>
            <person name="Strandwitz P."/>
            <person name="Kim K.H."/>
            <person name="Terekhova D."/>
            <person name="Liu J.K."/>
            <person name="Sharma A."/>
            <person name="Levering J."/>
            <person name="Mcdonald D."/>
            <person name="Dietrich D."/>
            <person name="Ramadhar T.R."/>
            <person name="Lekbua A."/>
            <person name="Mroue N."/>
            <person name="Liston C."/>
            <person name="Stewart E.J."/>
            <person name="Dubin M.J."/>
            <person name="Zengler K."/>
            <person name="Knight R."/>
            <person name="Gilbert J.A."/>
            <person name="Clardy J."/>
            <person name="Lewis K."/>
        </authorList>
    </citation>
    <scope>NUCLEOTIDE SEQUENCE [LARGE SCALE GENOMIC DNA]</scope>
    <source>
        <strain evidence="3 4">KLE1738</strain>
    </source>
</reference>
<protein>
    <submittedName>
        <fullName evidence="3">Acyl-CoA thioesterase</fullName>
    </submittedName>
</protein>
<dbReference type="PANTHER" id="PTHR31793">
    <property type="entry name" value="4-HYDROXYBENZOYL-COA THIOESTERASE FAMILY MEMBER"/>
    <property type="match status" value="1"/>
</dbReference>
<comment type="similarity">
    <text evidence="1">Belongs to the 4-hydroxybenzoyl-CoA thioesterase family.</text>
</comment>
<dbReference type="OrthoDB" id="9800856at2"/>
<name>A0A3E2B5E2_9FIRM</name>
<dbReference type="SUPFAM" id="SSF54637">
    <property type="entry name" value="Thioesterase/thiol ester dehydrase-isomerase"/>
    <property type="match status" value="1"/>
</dbReference>
<dbReference type="GeneID" id="97994937"/>
<keyword evidence="2" id="KW-0378">Hydrolase</keyword>
<dbReference type="GO" id="GO:0047617">
    <property type="term" value="F:fatty acyl-CoA hydrolase activity"/>
    <property type="evidence" value="ECO:0007669"/>
    <property type="project" value="TreeGrafter"/>
</dbReference>
<proteinExistence type="inferred from homology"/>
<evidence type="ECO:0000256" key="2">
    <source>
        <dbReference type="ARBA" id="ARBA00022801"/>
    </source>
</evidence>
<gene>
    <name evidence="3" type="ORF">DV520_04160</name>
</gene>
<evidence type="ECO:0000313" key="4">
    <source>
        <dbReference type="Proteomes" id="UP000260649"/>
    </source>
</evidence>
<dbReference type="EMBL" id="QQRQ01000004">
    <property type="protein sequence ID" value="RFT07186.1"/>
    <property type="molecule type" value="Genomic_DNA"/>
</dbReference>
<dbReference type="Pfam" id="PF13279">
    <property type="entry name" value="4HBT_2"/>
    <property type="match status" value="1"/>
</dbReference>
<evidence type="ECO:0000256" key="1">
    <source>
        <dbReference type="ARBA" id="ARBA00005953"/>
    </source>
</evidence>
<dbReference type="InterPro" id="IPR050563">
    <property type="entry name" value="4-hydroxybenzoyl-CoA_TE"/>
</dbReference>
<evidence type="ECO:0000313" key="3">
    <source>
        <dbReference type="EMBL" id="RFT07186.1"/>
    </source>
</evidence>
<keyword evidence="4" id="KW-1185">Reference proteome</keyword>
<dbReference type="CDD" id="cd00586">
    <property type="entry name" value="4HBT"/>
    <property type="match status" value="1"/>
</dbReference>
<dbReference type="PIRSF" id="PIRSF003230">
    <property type="entry name" value="YbgC"/>
    <property type="match status" value="1"/>
</dbReference>
<dbReference type="Gene3D" id="3.10.129.10">
    <property type="entry name" value="Hotdog Thioesterase"/>
    <property type="match status" value="1"/>
</dbReference>
<dbReference type="PANTHER" id="PTHR31793:SF27">
    <property type="entry name" value="NOVEL THIOESTERASE SUPERFAMILY DOMAIN AND SAPOSIN A-TYPE DOMAIN CONTAINING PROTEIN (0610012H03RIK)"/>
    <property type="match status" value="1"/>
</dbReference>
<dbReference type="InterPro" id="IPR006684">
    <property type="entry name" value="YbgC/YbaW"/>
</dbReference>
<dbReference type="AlphaFoldDB" id="A0A3E2B5E2"/>
<accession>A0A3E2B5E2</accession>